<keyword evidence="3" id="KW-1185">Reference proteome</keyword>
<dbReference type="InterPro" id="IPR010982">
    <property type="entry name" value="Lambda_DNA-bd_dom_sf"/>
</dbReference>
<name>A0ABX8YGI2_ANETH</name>
<evidence type="ECO:0000313" key="2">
    <source>
        <dbReference type="EMBL" id="QYY44727.1"/>
    </source>
</evidence>
<dbReference type="RefSeq" id="WP_220561137.1">
    <property type="nucleotide sequence ID" value="NZ_CP080765.1"/>
</dbReference>
<keyword evidence="2" id="KW-0614">Plasmid</keyword>
<dbReference type="Pfam" id="PF01381">
    <property type="entry name" value="HTH_3"/>
    <property type="match status" value="1"/>
</dbReference>
<geneLocation type="plasmid" evidence="2 3">
    <name>pAT1</name>
</geneLocation>
<protein>
    <submittedName>
        <fullName evidence="2">Helix-turn-helix domain-containing protein</fullName>
    </submittedName>
</protein>
<evidence type="ECO:0000259" key="1">
    <source>
        <dbReference type="PROSITE" id="PS50943"/>
    </source>
</evidence>
<proteinExistence type="predicted"/>
<accession>A0ABX8YGI2</accession>
<dbReference type="SUPFAM" id="SSF47413">
    <property type="entry name" value="lambda repressor-like DNA-binding domains"/>
    <property type="match status" value="1"/>
</dbReference>
<evidence type="ECO:0000313" key="3">
    <source>
        <dbReference type="Proteomes" id="UP000826616"/>
    </source>
</evidence>
<dbReference type="GeneID" id="97143463"/>
<reference evidence="2 3" key="1">
    <citation type="submission" date="2021-08" db="EMBL/GenBank/DDBJ databases">
        <title>Complete genome sequence of the strain Aneurinibacillus thermoaerophilus CCM 8960.</title>
        <authorList>
            <person name="Musilova J."/>
            <person name="Kourilova X."/>
            <person name="Pernicova I."/>
            <person name="Bezdicek M."/>
            <person name="Lengerova M."/>
            <person name="Obruca S."/>
            <person name="Sedlar K."/>
        </authorList>
    </citation>
    <scope>NUCLEOTIDE SEQUENCE [LARGE SCALE GENOMIC DNA]</scope>
    <source>
        <strain evidence="2 3">CCM 8960</strain>
        <plasmid evidence="2 3">pAT1</plasmid>
    </source>
</reference>
<dbReference type="Proteomes" id="UP000826616">
    <property type="component" value="Plasmid pAT1"/>
</dbReference>
<feature type="domain" description="HTH cro/C1-type" evidence="1">
    <location>
        <begin position="8"/>
        <end position="43"/>
    </location>
</feature>
<dbReference type="SMART" id="SM00530">
    <property type="entry name" value="HTH_XRE"/>
    <property type="match status" value="1"/>
</dbReference>
<dbReference type="InterPro" id="IPR001387">
    <property type="entry name" value="Cro/C1-type_HTH"/>
</dbReference>
<dbReference type="CDD" id="cd00093">
    <property type="entry name" value="HTH_XRE"/>
    <property type="match status" value="1"/>
</dbReference>
<dbReference type="PROSITE" id="PS50943">
    <property type="entry name" value="HTH_CROC1"/>
    <property type="match status" value="1"/>
</dbReference>
<gene>
    <name evidence="2" type="ORF">K3F53_18965</name>
</gene>
<dbReference type="Gene3D" id="1.10.260.40">
    <property type="entry name" value="lambda repressor-like DNA-binding domains"/>
    <property type="match status" value="1"/>
</dbReference>
<dbReference type="EMBL" id="CP080765">
    <property type="protein sequence ID" value="QYY44727.1"/>
    <property type="molecule type" value="Genomic_DNA"/>
</dbReference>
<organism evidence="2 3">
    <name type="scientific">Aneurinibacillus thermoaerophilus</name>
    <dbReference type="NCBI Taxonomy" id="143495"/>
    <lineage>
        <taxon>Bacteria</taxon>
        <taxon>Bacillati</taxon>
        <taxon>Bacillota</taxon>
        <taxon>Bacilli</taxon>
        <taxon>Bacillales</taxon>
        <taxon>Paenibacillaceae</taxon>
        <taxon>Aneurinibacillus group</taxon>
        <taxon>Aneurinibacillus</taxon>
    </lineage>
</organism>
<sequence length="170" mass="19245">MSFGTKQREIREAAGITQEDFAKQLHLSRSAVGMAEREQRKMPIQVLGKAVEVMDDGLYAMAAAQEVIGYSWIPILDGPNVDLHRASVAARTNKEVREFLEAMEDICVANPPHSISEHDSAKLDEALDEAADAVVALLHYIAIICREYKKSWRRVWIRIYQKFKAKGYIK</sequence>